<dbReference type="EMBL" id="CP026108">
    <property type="protein sequence ID" value="AUT75917.1"/>
    <property type="molecule type" value="Genomic_DNA"/>
</dbReference>
<name>A0AAN1JMY7_9BURK</name>
<accession>A0AAN1JMY7</accession>
<sequence>MDHQHVAREQQGVNQLCLALGLINECLGFHGCTSASAPRARIAPPVFDTQAYTQFGNSVVVPVTKPSRSWRARDFLRCAQQRQRVIYFSLRDSSNG</sequence>
<dbReference type="KEGG" id="phs:C2L64_47560"/>
<proteinExistence type="predicted"/>
<organism evidence="1 2">
    <name type="scientific">Paraburkholderia hospita</name>
    <dbReference type="NCBI Taxonomy" id="169430"/>
    <lineage>
        <taxon>Bacteria</taxon>
        <taxon>Pseudomonadati</taxon>
        <taxon>Pseudomonadota</taxon>
        <taxon>Betaproteobacteria</taxon>
        <taxon>Burkholderiales</taxon>
        <taxon>Burkholderiaceae</taxon>
        <taxon>Paraburkholderia</taxon>
    </lineage>
</organism>
<evidence type="ECO:0000313" key="1">
    <source>
        <dbReference type="EMBL" id="AUT75917.1"/>
    </source>
</evidence>
<gene>
    <name evidence="1" type="ORF">C2L64_47560</name>
</gene>
<protein>
    <recommendedName>
        <fullName evidence="3">DNA (cytosine-5-)-methyltransferase</fullName>
    </recommendedName>
</protein>
<dbReference type="Proteomes" id="UP000236649">
    <property type="component" value="Chromosome 4"/>
</dbReference>
<reference evidence="1 2" key="1">
    <citation type="submission" date="2018-01" db="EMBL/GenBank/DDBJ databases">
        <title>Species boundaries and ecological features among Paraburkholderia terrae DSMZ17804T, P. hospita DSMZ17164T and P. caribensis DSMZ13236T.</title>
        <authorList>
            <person name="Pratama A.A."/>
        </authorList>
    </citation>
    <scope>NUCLEOTIDE SEQUENCE [LARGE SCALE GENOMIC DNA]</scope>
    <source>
        <strain evidence="1 2">DSM 17164</strain>
    </source>
</reference>
<evidence type="ECO:0000313" key="2">
    <source>
        <dbReference type="Proteomes" id="UP000236649"/>
    </source>
</evidence>
<dbReference type="AlphaFoldDB" id="A0AAN1JMY7"/>
<evidence type="ECO:0008006" key="3">
    <source>
        <dbReference type="Google" id="ProtNLM"/>
    </source>
</evidence>